<dbReference type="HAMAP" id="MF_00607">
    <property type="entry name" value="16SrRNA_methyltr_A"/>
    <property type="match status" value="1"/>
</dbReference>
<organism evidence="10 11">
    <name type="scientific">Planifilum fimeticola</name>
    <dbReference type="NCBI Taxonomy" id="201975"/>
    <lineage>
        <taxon>Bacteria</taxon>
        <taxon>Bacillati</taxon>
        <taxon>Bacillota</taxon>
        <taxon>Bacilli</taxon>
        <taxon>Bacillales</taxon>
        <taxon>Thermoactinomycetaceae</taxon>
        <taxon>Planifilum</taxon>
    </lineage>
</organism>
<dbReference type="CDD" id="cd02440">
    <property type="entry name" value="AdoMet_MTases"/>
    <property type="match status" value="1"/>
</dbReference>
<dbReference type="FunFam" id="3.40.50.150:FF:000023">
    <property type="entry name" value="Ribosomal RNA small subunit methyltransferase A"/>
    <property type="match status" value="1"/>
</dbReference>
<accession>A0A2T0LCY8</accession>
<dbReference type="Proteomes" id="UP000237797">
    <property type="component" value="Unassembled WGS sequence"/>
</dbReference>
<dbReference type="InterPro" id="IPR020596">
    <property type="entry name" value="rRNA_Ade_Mease_Trfase_CS"/>
</dbReference>
<keyword evidence="3 7" id="KW-0489">Methyltransferase</keyword>
<keyword evidence="4 7" id="KW-0808">Transferase</keyword>
<comment type="similarity">
    <text evidence="7">Belongs to the class I-like SAM-binding methyltransferase superfamily. rRNA adenine N(6)-methyltransferase family. RsmA subfamily.</text>
</comment>
<name>A0A2T0LCY8_9BACL</name>
<protein>
    <recommendedName>
        <fullName evidence="7">Ribosomal RNA small subunit methyltransferase A</fullName>
        <ecNumber evidence="7">2.1.1.182</ecNumber>
    </recommendedName>
    <alternativeName>
        <fullName evidence="7">16S rRNA (adenine(1518)-N(6)/adenine(1519)-N(6))-dimethyltransferase</fullName>
    </alternativeName>
    <alternativeName>
        <fullName evidence="7">16S rRNA dimethyladenosine transferase</fullName>
    </alternativeName>
    <alternativeName>
        <fullName evidence="7">16S rRNA dimethylase</fullName>
    </alternativeName>
    <alternativeName>
        <fullName evidence="7">S-adenosylmethionine-6-N', N'-adenosyl(rRNA) dimethyltransferase</fullName>
    </alternativeName>
</protein>
<feature type="binding site" evidence="7 8">
    <location>
        <position position="101"/>
    </location>
    <ligand>
        <name>S-adenosyl-L-methionine</name>
        <dbReference type="ChEBI" id="CHEBI:59789"/>
    </ligand>
</feature>
<evidence type="ECO:0000256" key="4">
    <source>
        <dbReference type="ARBA" id="ARBA00022679"/>
    </source>
</evidence>
<dbReference type="EC" id="2.1.1.182" evidence="7"/>
<dbReference type="InterPro" id="IPR023165">
    <property type="entry name" value="rRNA_Ade_diMease-like_C"/>
</dbReference>
<feature type="binding site" evidence="7 8">
    <location>
        <position position="76"/>
    </location>
    <ligand>
        <name>S-adenosyl-L-methionine</name>
        <dbReference type="ChEBI" id="CHEBI:59789"/>
    </ligand>
</feature>
<dbReference type="InterPro" id="IPR020598">
    <property type="entry name" value="rRNA_Ade_methylase_Trfase_N"/>
</dbReference>
<evidence type="ECO:0000313" key="10">
    <source>
        <dbReference type="EMBL" id="PRX39904.1"/>
    </source>
</evidence>
<dbReference type="Pfam" id="PF00398">
    <property type="entry name" value="RrnaAD"/>
    <property type="match status" value="1"/>
</dbReference>
<dbReference type="GO" id="GO:0003723">
    <property type="term" value="F:RNA binding"/>
    <property type="evidence" value="ECO:0007669"/>
    <property type="project" value="UniProtKB-UniRule"/>
</dbReference>
<keyword evidence="5 7" id="KW-0949">S-adenosyl-L-methionine</keyword>
<dbReference type="GO" id="GO:0005829">
    <property type="term" value="C:cytosol"/>
    <property type="evidence" value="ECO:0007669"/>
    <property type="project" value="TreeGrafter"/>
</dbReference>
<comment type="subcellular location">
    <subcellularLocation>
        <location evidence="7">Cytoplasm</location>
    </subcellularLocation>
</comment>
<dbReference type="PANTHER" id="PTHR11727:SF7">
    <property type="entry name" value="DIMETHYLADENOSINE TRANSFERASE-RELATED"/>
    <property type="match status" value="1"/>
</dbReference>
<dbReference type="Gene3D" id="3.40.50.150">
    <property type="entry name" value="Vaccinia Virus protein VP39"/>
    <property type="match status" value="1"/>
</dbReference>
<evidence type="ECO:0000256" key="3">
    <source>
        <dbReference type="ARBA" id="ARBA00022603"/>
    </source>
</evidence>
<dbReference type="AlphaFoldDB" id="A0A2T0LCY8"/>
<evidence type="ECO:0000256" key="7">
    <source>
        <dbReference type="HAMAP-Rule" id="MF_00607"/>
    </source>
</evidence>
<comment type="caution">
    <text evidence="10">The sequence shown here is derived from an EMBL/GenBank/DDBJ whole genome shotgun (WGS) entry which is preliminary data.</text>
</comment>
<keyword evidence="2 7" id="KW-0698">rRNA processing</keyword>
<dbReference type="Gene3D" id="1.10.8.100">
    <property type="entry name" value="Ribosomal RNA adenine dimethylase-like, domain 2"/>
    <property type="match status" value="1"/>
</dbReference>
<dbReference type="PROSITE" id="PS51689">
    <property type="entry name" value="SAM_RNA_A_N6_MT"/>
    <property type="match status" value="1"/>
</dbReference>
<keyword evidence="1 7" id="KW-0963">Cytoplasm</keyword>
<feature type="binding site" evidence="7 8">
    <location>
        <position position="55"/>
    </location>
    <ligand>
        <name>S-adenosyl-L-methionine</name>
        <dbReference type="ChEBI" id="CHEBI:59789"/>
    </ligand>
</feature>
<evidence type="ECO:0000256" key="8">
    <source>
        <dbReference type="PROSITE-ProRule" id="PRU01026"/>
    </source>
</evidence>
<dbReference type="EMBL" id="PVNE01000019">
    <property type="protein sequence ID" value="PRX39904.1"/>
    <property type="molecule type" value="Genomic_DNA"/>
</dbReference>
<evidence type="ECO:0000313" key="11">
    <source>
        <dbReference type="Proteomes" id="UP000237797"/>
    </source>
</evidence>
<evidence type="ECO:0000256" key="5">
    <source>
        <dbReference type="ARBA" id="ARBA00022691"/>
    </source>
</evidence>
<proteinExistence type="inferred from homology"/>
<comment type="catalytic activity">
    <reaction evidence="7">
        <text>adenosine(1518)/adenosine(1519) in 16S rRNA + 4 S-adenosyl-L-methionine = N(6)-dimethyladenosine(1518)/N(6)-dimethyladenosine(1519) in 16S rRNA + 4 S-adenosyl-L-homocysteine + 4 H(+)</text>
        <dbReference type="Rhea" id="RHEA:19609"/>
        <dbReference type="Rhea" id="RHEA-COMP:10232"/>
        <dbReference type="Rhea" id="RHEA-COMP:10233"/>
        <dbReference type="ChEBI" id="CHEBI:15378"/>
        <dbReference type="ChEBI" id="CHEBI:57856"/>
        <dbReference type="ChEBI" id="CHEBI:59789"/>
        <dbReference type="ChEBI" id="CHEBI:74411"/>
        <dbReference type="ChEBI" id="CHEBI:74493"/>
        <dbReference type="EC" id="2.1.1.182"/>
    </reaction>
</comment>
<gene>
    <name evidence="7" type="primary">rsmA</name>
    <name evidence="7" type="synonym">ksgA</name>
    <name evidence="10" type="ORF">CLV97_11964</name>
</gene>
<dbReference type="GO" id="GO:0052908">
    <property type="term" value="F:16S rRNA (adenine(1518)-N(6)/adenine(1519)-N(6))-dimethyltransferase activity"/>
    <property type="evidence" value="ECO:0007669"/>
    <property type="project" value="UniProtKB-EC"/>
</dbReference>
<evidence type="ECO:0000256" key="1">
    <source>
        <dbReference type="ARBA" id="ARBA00022490"/>
    </source>
</evidence>
<dbReference type="NCBIfam" id="TIGR00755">
    <property type="entry name" value="ksgA"/>
    <property type="match status" value="1"/>
</dbReference>
<feature type="binding site" evidence="7 8">
    <location>
        <position position="28"/>
    </location>
    <ligand>
        <name>S-adenosyl-L-methionine</name>
        <dbReference type="ChEBI" id="CHEBI:59789"/>
    </ligand>
</feature>
<dbReference type="PROSITE" id="PS01131">
    <property type="entry name" value="RRNA_A_DIMETH"/>
    <property type="match status" value="1"/>
</dbReference>
<dbReference type="InterPro" id="IPR001737">
    <property type="entry name" value="KsgA/Erm"/>
</dbReference>
<reference evidence="10 11" key="1">
    <citation type="submission" date="2018-03" db="EMBL/GenBank/DDBJ databases">
        <title>Genomic Encyclopedia of Archaeal and Bacterial Type Strains, Phase II (KMG-II): from individual species to whole genera.</title>
        <authorList>
            <person name="Goeker M."/>
        </authorList>
    </citation>
    <scope>NUCLEOTIDE SEQUENCE [LARGE SCALE GENOMIC DNA]</scope>
    <source>
        <strain evidence="10 11">DSM 44946</strain>
    </source>
</reference>
<feature type="domain" description="Ribosomal RNA adenine methylase transferase N-terminal" evidence="9">
    <location>
        <begin position="35"/>
        <end position="211"/>
    </location>
</feature>
<evidence type="ECO:0000256" key="6">
    <source>
        <dbReference type="ARBA" id="ARBA00022884"/>
    </source>
</evidence>
<evidence type="ECO:0000256" key="2">
    <source>
        <dbReference type="ARBA" id="ARBA00022552"/>
    </source>
</evidence>
<dbReference type="InterPro" id="IPR011530">
    <property type="entry name" value="rRNA_adenine_dimethylase"/>
</dbReference>
<dbReference type="InterPro" id="IPR029063">
    <property type="entry name" value="SAM-dependent_MTases_sf"/>
</dbReference>
<evidence type="ECO:0000259" key="9">
    <source>
        <dbReference type="SMART" id="SM00650"/>
    </source>
</evidence>
<dbReference type="PANTHER" id="PTHR11727">
    <property type="entry name" value="DIMETHYLADENOSINE TRANSFERASE"/>
    <property type="match status" value="1"/>
</dbReference>
<keyword evidence="11" id="KW-1185">Reference proteome</keyword>
<keyword evidence="6 7" id="KW-0694">RNA-binding</keyword>
<feature type="binding site" evidence="7 8">
    <location>
        <position position="126"/>
    </location>
    <ligand>
        <name>S-adenosyl-L-methionine</name>
        <dbReference type="ChEBI" id="CHEBI:59789"/>
    </ligand>
</feature>
<dbReference type="SMART" id="SM00650">
    <property type="entry name" value="rADc"/>
    <property type="match status" value="1"/>
</dbReference>
<dbReference type="SUPFAM" id="SSF53335">
    <property type="entry name" value="S-adenosyl-L-methionine-dependent methyltransferases"/>
    <property type="match status" value="1"/>
</dbReference>
<feature type="binding site" evidence="7 8">
    <location>
        <position position="30"/>
    </location>
    <ligand>
        <name>S-adenosyl-L-methionine</name>
        <dbReference type="ChEBI" id="CHEBI:59789"/>
    </ligand>
</feature>
<sequence length="292" mass="32802">MKQSPIVSRTRELLADHNLALKKSLGQHFLVDERVLERIIDASELDVSTGVLEIGPGMGALTERLADRAGAVLAVEIDGRLIPILRELFADRPHVTVVHGDALQVDLRELMERHLGSAERRSVVANLPYYATSPILMRLLEERLPLDRIVVMIQKEVAERIMAEPGTKEYGSISVAVRYFAHVSWVCSVPRNCFVPRPQVDSAVICLRIRREPPVSVRNEDLFFRAVRAGFAQRRKTLTNALSAAFFGGKRKEELGGLLREIGIDPNRRGETLTLEEFARLADGLEQKLEKR</sequence>
<comment type="function">
    <text evidence="7">Specifically dimethylates two adjacent adenosines (A1518 and A1519) in the loop of a conserved hairpin near the 3'-end of 16S rRNA in the 30S particle. May play a critical role in biogenesis of 30S subunits.</text>
</comment>